<dbReference type="RefSeq" id="WP_379984039.1">
    <property type="nucleotide sequence ID" value="NZ_JADIKD010000011.1"/>
</dbReference>
<keyword evidence="4" id="KW-1185">Reference proteome</keyword>
<feature type="region of interest" description="Disordered" evidence="1">
    <location>
        <begin position="531"/>
        <end position="559"/>
    </location>
</feature>
<comment type="caution">
    <text evidence="3">The sequence shown here is derived from an EMBL/GenBank/DDBJ whole genome shotgun (WGS) entry which is preliminary data.</text>
</comment>
<name>A0ABW8K8R6_9GAMM</name>
<dbReference type="EMBL" id="JADIKD010000011">
    <property type="protein sequence ID" value="MFK2918293.1"/>
    <property type="molecule type" value="Genomic_DNA"/>
</dbReference>
<proteinExistence type="predicted"/>
<gene>
    <name evidence="3" type="ORF">ISS97_13555</name>
</gene>
<dbReference type="Proteomes" id="UP001620408">
    <property type="component" value="Unassembled WGS sequence"/>
</dbReference>
<evidence type="ECO:0000256" key="2">
    <source>
        <dbReference type="SAM" id="SignalP"/>
    </source>
</evidence>
<dbReference type="PROSITE" id="PS51257">
    <property type="entry name" value="PROKAR_LIPOPROTEIN"/>
    <property type="match status" value="1"/>
</dbReference>
<feature type="signal peptide" evidence="2">
    <location>
        <begin position="1"/>
        <end position="18"/>
    </location>
</feature>
<protein>
    <recommendedName>
        <fullName evidence="5">DUF3352 domain-containing protein</fullName>
    </recommendedName>
</protein>
<sequence length="592" mass="62607">MRSTKRYLALAVAGVLLAACGHKDKDAPLAFVPADTPYVVANLDVLDDDTRKALLAQADAQLPAQLAQLKSTAEEMAAKDADTANLLKAIIAELDGKSIETFAQNAGLNVKGRSAFYGLGLAPVLRFELNDAKAFDAFIGRLETAYGKKFDTATVDGQSYRKHVVAEAGTQVIIAVVGKQAVAAVLPADAVQPMLRQALGMDRPAKSIQDDDRLEKLAKDKGYQPWAIGQLDLTRALPLAAGGKDPFFSAVFKAHAEAESAKTGEPVANRLQIPPSCETDAARIASRVPSMSFGYTKLDAKHQDLRWDVALADDITKAFSGVKVELPGLGAAGNAPFDLSLALPVTQLRTFWGAQADAVAAKPFSCPAMLDLNDTFAKLGQVSQQAAMPPFGDLLGLRVALDSFDAGSEGTTPKFTGRVVIGSSNPAALLAMGRLASPALAQLKLAQDGKPVALPQEMTAALGQPVSVAMSDKALALAIGQGEDAKLGEVLKAAPGDAGRMTRLHLNGDMYLAWIKAMEQKSERIAELANSMGHEEGSEDGDDAAATRKAAAERSKAQFETMRQQAERIKTIDGEMHVENAGMVFTSQTELK</sequence>
<evidence type="ECO:0000313" key="3">
    <source>
        <dbReference type="EMBL" id="MFK2918293.1"/>
    </source>
</evidence>
<evidence type="ECO:0008006" key="5">
    <source>
        <dbReference type="Google" id="ProtNLM"/>
    </source>
</evidence>
<evidence type="ECO:0000256" key="1">
    <source>
        <dbReference type="SAM" id="MobiDB-lite"/>
    </source>
</evidence>
<organism evidence="3 4">
    <name type="scientific">Dyella koreensis</name>
    <dbReference type="NCBI Taxonomy" id="311235"/>
    <lineage>
        <taxon>Bacteria</taxon>
        <taxon>Pseudomonadati</taxon>
        <taxon>Pseudomonadota</taxon>
        <taxon>Gammaproteobacteria</taxon>
        <taxon>Lysobacterales</taxon>
        <taxon>Rhodanobacteraceae</taxon>
        <taxon>Dyella</taxon>
    </lineage>
</organism>
<evidence type="ECO:0000313" key="4">
    <source>
        <dbReference type="Proteomes" id="UP001620408"/>
    </source>
</evidence>
<reference evidence="3 4" key="1">
    <citation type="submission" date="2020-10" db="EMBL/GenBank/DDBJ databases">
        <title>Phylogeny of dyella-like bacteria.</title>
        <authorList>
            <person name="Fu J."/>
        </authorList>
    </citation>
    <scope>NUCLEOTIDE SEQUENCE [LARGE SCALE GENOMIC DNA]</scope>
    <source>
        <strain evidence="3 4">BB4</strain>
    </source>
</reference>
<keyword evidence="2" id="KW-0732">Signal</keyword>
<feature type="chain" id="PRO_5045341478" description="DUF3352 domain-containing protein" evidence="2">
    <location>
        <begin position="19"/>
        <end position="592"/>
    </location>
</feature>
<accession>A0ABW8K8R6</accession>